<dbReference type="Proteomes" id="UP000479226">
    <property type="component" value="Unassembled WGS sequence"/>
</dbReference>
<organism evidence="1 2">
    <name type="scientific">Arthrobacter silviterrae</name>
    <dbReference type="NCBI Taxonomy" id="2026658"/>
    <lineage>
        <taxon>Bacteria</taxon>
        <taxon>Bacillati</taxon>
        <taxon>Actinomycetota</taxon>
        <taxon>Actinomycetes</taxon>
        <taxon>Micrococcales</taxon>
        <taxon>Micrococcaceae</taxon>
        <taxon>Arthrobacter</taxon>
    </lineage>
</organism>
<evidence type="ECO:0000313" key="1">
    <source>
        <dbReference type="EMBL" id="NGN84435.1"/>
    </source>
</evidence>
<protein>
    <submittedName>
        <fullName evidence="1">Uncharacterized protein</fullName>
    </submittedName>
</protein>
<dbReference type="EMBL" id="JAAKZI010000024">
    <property type="protein sequence ID" value="NGN84435.1"/>
    <property type="molecule type" value="Genomic_DNA"/>
</dbReference>
<reference evidence="1 2" key="1">
    <citation type="submission" date="2020-02" db="EMBL/GenBank/DDBJ databases">
        <title>Genome sequence of the type strain DSM 27180 of Arthrobacter silviterrae.</title>
        <authorList>
            <person name="Gao J."/>
            <person name="Sun J."/>
        </authorList>
    </citation>
    <scope>NUCLEOTIDE SEQUENCE [LARGE SCALE GENOMIC DNA]</scope>
    <source>
        <strain evidence="1 2">DSM 27180</strain>
    </source>
</reference>
<accession>A0ABX0DF89</accession>
<dbReference type="RefSeq" id="WP_165182661.1">
    <property type="nucleotide sequence ID" value="NZ_JAAKZI010000024.1"/>
</dbReference>
<comment type="caution">
    <text evidence="1">The sequence shown here is derived from an EMBL/GenBank/DDBJ whole genome shotgun (WGS) entry which is preliminary data.</text>
</comment>
<evidence type="ECO:0000313" key="2">
    <source>
        <dbReference type="Proteomes" id="UP000479226"/>
    </source>
</evidence>
<keyword evidence="2" id="KW-1185">Reference proteome</keyword>
<proteinExistence type="predicted"/>
<name>A0ABX0DF89_9MICC</name>
<gene>
    <name evidence="1" type="ORF">G6N77_13340</name>
</gene>
<sequence>MTVISVNRIPANRNAARAATPPQGIPVLPAVDINYGTVTFFTPSGHHNYWSAEPDLLVDALSQAVRPAQWIPEIATLVVTVAQTGVRTGRRLGFRLAAH</sequence>